<keyword evidence="4" id="KW-0479">Metal-binding</keyword>
<comment type="similarity">
    <text evidence="1 10">Belongs to the tannase family.</text>
</comment>
<dbReference type="STRING" id="1077348.A0A2G8SPE3"/>
<feature type="chain" id="PRO_5013431299" description="Carboxylic ester hydrolase" evidence="10">
    <location>
        <begin position="18"/>
        <end position="508"/>
    </location>
</feature>
<evidence type="ECO:0000256" key="10">
    <source>
        <dbReference type="RuleBase" id="RU361238"/>
    </source>
</evidence>
<keyword evidence="7" id="KW-0106">Calcium</keyword>
<dbReference type="Pfam" id="PF07519">
    <property type="entry name" value="Tannase"/>
    <property type="match status" value="1"/>
</dbReference>
<comment type="caution">
    <text evidence="11">The sequence shown here is derived from an EMBL/GenBank/DDBJ whole genome shotgun (WGS) entry which is preliminary data.</text>
</comment>
<dbReference type="PANTHER" id="PTHR33938:SF15">
    <property type="entry name" value="FERULOYL ESTERASE B-RELATED"/>
    <property type="match status" value="1"/>
</dbReference>
<evidence type="ECO:0000313" key="11">
    <source>
        <dbReference type="EMBL" id="PIL35641.1"/>
    </source>
</evidence>
<evidence type="ECO:0000256" key="6">
    <source>
        <dbReference type="ARBA" id="ARBA00022801"/>
    </source>
</evidence>
<sequence length="508" mass="54790">MRSTSLTLLALVVGAAAAVVDYSSACSGFTPTGIPNVELTNPPTYFHSNAVVDISNAYSSINESTLPAFCRVELTITTNTTAGSTALAEVWLPDNWNGRMLTVGNGGISGGVTVTELGHVAVPQGFAGVSTNTGHNGTTNEGAWAGPGNDNAIVDWGWRAMHMTVIAGKEVIKQYYLTPAKKSYYLSCSNGGRQGLKEVQEFPDDFDGVVVGSPANWWTHVQSWSIHMNLNVQPSTSPHFMMEDTWKNLIASEVLKQCDALDGLADGIVSDPRNCKFQPETLLCSSGQNVSTCLTEDQVSALRNIYSDYYEGNEYVFAGYYPGGEADYYHGLVGKTQFKIGRSFFQYMVINDTDWKIHDYNASVLALVDEINPGQGNAASPNITAFVGPQHNGKLIHYVGYADQLISPGNSIHYFESGGYGANAFGAVEQASNSNPPLSNDPEHNILSAIVRWVEEGIAPENFTAAYYIDNDVANGVGFTRPLCKYPSALKYKSGDNSSADSFECVLD</sequence>
<dbReference type="EMBL" id="AYKW01000003">
    <property type="protein sequence ID" value="PIL35641.1"/>
    <property type="molecule type" value="Genomic_DNA"/>
</dbReference>
<keyword evidence="3" id="KW-0624">Polysaccharide degradation</keyword>
<keyword evidence="3" id="KW-0858">Xylan degradation</keyword>
<evidence type="ECO:0000256" key="5">
    <source>
        <dbReference type="ARBA" id="ARBA00022729"/>
    </source>
</evidence>
<keyword evidence="3" id="KW-0119">Carbohydrate metabolism</keyword>
<dbReference type="GO" id="GO:0045493">
    <property type="term" value="P:xylan catabolic process"/>
    <property type="evidence" value="ECO:0007669"/>
    <property type="project" value="UniProtKB-KW"/>
</dbReference>
<evidence type="ECO:0000256" key="7">
    <source>
        <dbReference type="ARBA" id="ARBA00022837"/>
    </source>
</evidence>
<name>A0A2G8SPE3_9APHY</name>
<gene>
    <name evidence="11" type="ORF">GSI_02370</name>
</gene>
<dbReference type="Proteomes" id="UP000230002">
    <property type="component" value="Unassembled WGS sequence"/>
</dbReference>
<dbReference type="AlphaFoldDB" id="A0A2G8SPE3"/>
<keyword evidence="12" id="KW-1185">Reference proteome</keyword>
<reference evidence="11 12" key="1">
    <citation type="journal article" date="2015" name="Sci. Rep.">
        <title>Chromosome-level genome map provides insights into diverse defense mechanisms in the medicinal fungus Ganoderma sinense.</title>
        <authorList>
            <person name="Zhu Y."/>
            <person name="Xu J."/>
            <person name="Sun C."/>
            <person name="Zhou S."/>
            <person name="Xu H."/>
            <person name="Nelson D.R."/>
            <person name="Qian J."/>
            <person name="Song J."/>
            <person name="Luo H."/>
            <person name="Xiang L."/>
            <person name="Li Y."/>
            <person name="Xu Z."/>
            <person name="Ji A."/>
            <person name="Wang L."/>
            <person name="Lu S."/>
            <person name="Hayward A."/>
            <person name="Sun W."/>
            <person name="Li X."/>
            <person name="Schwartz D.C."/>
            <person name="Wang Y."/>
            <person name="Chen S."/>
        </authorList>
    </citation>
    <scope>NUCLEOTIDE SEQUENCE [LARGE SCALE GENOMIC DNA]</scope>
    <source>
        <strain evidence="11 12">ZZ0214-1</strain>
    </source>
</reference>
<organism evidence="11 12">
    <name type="scientific">Ganoderma sinense ZZ0214-1</name>
    <dbReference type="NCBI Taxonomy" id="1077348"/>
    <lineage>
        <taxon>Eukaryota</taxon>
        <taxon>Fungi</taxon>
        <taxon>Dikarya</taxon>
        <taxon>Basidiomycota</taxon>
        <taxon>Agaricomycotina</taxon>
        <taxon>Agaricomycetes</taxon>
        <taxon>Polyporales</taxon>
        <taxon>Polyporaceae</taxon>
        <taxon>Ganoderma</taxon>
    </lineage>
</organism>
<comment type="catalytic activity">
    <reaction evidence="9">
        <text>feruloyl-polysaccharide + H2O = ferulate + polysaccharide.</text>
        <dbReference type="EC" id="3.1.1.73"/>
    </reaction>
</comment>
<dbReference type="OrthoDB" id="3039123at2759"/>
<evidence type="ECO:0000256" key="4">
    <source>
        <dbReference type="ARBA" id="ARBA00022723"/>
    </source>
</evidence>
<feature type="signal peptide" evidence="10">
    <location>
        <begin position="1"/>
        <end position="17"/>
    </location>
</feature>
<keyword evidence="5 10" id="KW-0732">Signal</keyword>
<protein>
    <recommendedName>
        <fullName evidence="10">Carboxylic ester hydrolase</fullName>
        <ecNumber evidence="10">3.1.1.-</ecNumber>
    </recommendedName>
</protein>
<keyword evidence="2" id="KW-0719">Serine esterase</keyword>
<proteinExistence type="inferred from homology"/>
<evidence type="ECO:0000256" key="3">
    <source>
        <dbReference type="ARBA" id="ARBA00022651"/>
    </source>
</evidence>
<keyword evidence="6 10" id="KW-0378">Hydrolase</keyword>
<dbReference type="SUPFAM" id="SSF53474">
    <property type="entry name" value="alpha/beta-Hydrolases"/>
    <property type="match status" value="1"/>
</dbReference>
<dbReference type="InterPro" id="IPR011118">
    <property type="entry name" value="Tannase/feruloyl_esterase"/>
</dbReference>
<keyword evidence="8" id="KW-1015">Disulfide bond</keyword>
<evidence type="ECO:0000256" key="2">
    <source>
        <dbReference type="ARBA" id="ARBA00022487"/>
    </source>
</evidence>
<evidence type="ECO:0000256" key="9">
    <source>
        <dbReference type="ARBA" id="ARBA00034075"/>
    </source>
</evidence>
<dbReference type="InterPro" id="IPR029058">
    <property type="entry name" value="AB_hydrolase_fold"/>
</dbReference>
<evidence type="ECO:0000313" key="12">
    <source>
        <dbReference type="Proteomes" id="UP000230002"/>
    </source>
</evidence>
<accession>A0A2G8SPE3</accession>
<evidence type="ECO:0000256" key="8">
    <source>
        <dbReference type="ARBA" id="ARBA00023157"/>
    </source>
</evidence>
<dbReference type="EC" id="3.1.1.-" evidence="10"/>
<dbReference type="PANTHER" id="PTHR33938">
    <property type="entry name" value="FERULOYL ESTERASE B-RELATED"/>
    <property type="match status" value="1"/>
</dbReference>
<evidence type="ECO:0000256" key="1">
    <source>
        <dbReference type="ARBA" id="ARBA00006249"/>
    </source>
</evidence>
<dbReference type="GO" id="GO:0030600">
    <property type="term" value="F:feruloyl esterase activity"/>
    <property type="evidence" value="ECO:0007669"/>
    <property type="project" value="UniProtKB-EC"/>
</dbReference>
<dbReference type="GO" id="GO:0046872">
    <property type="term" value="F:metal ion binding"/>
    <property type="evidence" value="ECO:0007669"/>
    <property type="project" value="UniProtKB-KW"/>
</dbReference>